<dbReference type="Proteomes" id="UP000234752">
    <property type="component" value="Chromosome eg_1"/>
</dbReference>
<gene>
    <name evidence="1" type="ORF">C0V82_14265</name>
</gene>
<dbReference type="EMBL" id="CP025611">
    <property type="protein sequence ID" value="AUN31271.1"/>
    <property type="molecule type" value="Genomic_DNA"/>
</dbReference>
<dbReference type="KEGG" id="ncb:C0V82_14265"/>
<dbReference type="AlphaFoldDB" id="A0A2K9NDP7"/>
<sequence>MGAPFEIGQWVHWPTRDGRVIRGRVVTCVGPDDEGIYAITVKRCFPQTFFRVLSVGRGSHARRNLEVERYETRFHSIRHRLDQSPVPARTAPQAPVASFPFHQPPVSGAFSLRGSHGQCENHP</sequence>
<reference evidence="1 2" key="1">
    <citation type="submission" date="2017-12" db="EMBL/GenBank/DDBJ databases">
        <title>Genomes of bacteria within cyanobacterial aggregates.</title>
        <authorList>
            <person name="Cai H."/>
        </authorList>
    </citation>
    <scope>NUCLEOTIDE SEQUENCE [LARGE SCALE GENOMIC DNA]</scope>
    <source>
        <strain evidence="1 2">TH16</strain>
    </source>
</reference>
<proteinExistence type="predicted"/>
<accession>A0A2K9NDP7</accession>
<evidence type="ECO:0000313" key="1">
    <source>
        <dbReference type="EMBL" id="AUN31271.1"/>
    </source>
</evidence>
<name>A0A2K9NDP7_9PROT</name>
<dbReference type="RefSeq" id="WP_102112878.1">
    <property type="nucleotide sequence ID" value="NZ_BMGN01000005.1"/>
</dbReference>
<keyword evidence="2" id="KW-1185">Reference proteome</keyword>
<organism evidence="1 2">
    <name type="scientific">Niveispirillum cyanobacteriorum</name>
    <dbReference type="NCBI Taxonomy" id="1612173"/>
    <lineage>
        <taxon>Bacteria</taxon>
        <taxon>Pseudomonadati</taxon>
        <taxon>Pseudomonadota</taxon>
        <taxon>Alphaproteobacteria</taxon>
        <taxon>Rhodospirillales</taxon>
        <taxon>Azospirillaceae</taxon>
        <taxon>Niveispirillum</taxon>
    </lineage>
</organism>
<protein>
    <submittedName>
        <fullName evidence="1">Uncharacterized protein</fullName>
    </submittedName>
</protein>
<evidence type="ECO:0000313" key="2">
    <source>
        <dbReference type="Proteomes" id="UP000234752"/>
    </source>
</evidence>